<dbReference type="PIRSF" id="PIRSF029745">
    <property type="entry name" value="FhaC"/>
    <property type="match status" value="1"/>
</dbReference>
<dbReference type="InterPro" id="IPR013686">
    <property type="entry name" value="Polypept-transport_assoc_ShlB"/>
</dbReference>
<evidence type="ECO:0000313" key="8">
    <source>
        <dbReference type="Proteomes" id="UP000234914"/>
    </source>
</evidence>
<dbReference type="Pfam" id="PF17287">
    <property type="entry name" value="POTRA_3"/>
    <property type="match status" value="1"/>
</dbReference>
<evidence type="ECO:0000256" key="1">
    <source>
        <dbReference type="ARBA" id="ARBA00022452"/>
    </source>
</evidence>
<feature type="domain" description="ShlB POTRA" evidence="6">
    <location>
        <begin position="207"/>
        <end position="249"/>
    </location>
</feature>
<evidence type="ECO:0000256" key="3">
    <source>
        <dbReference type="ARBA" id="ARBA00023237"/>
    </source>
</evidence>
<dbReference type="InterPro" id="IPR027282">
    <property type="entry name" value="TPS"/>
</dbReference>
<gene>
    <name evidence="7" type="ORF">CYJ96_11930</name>
</gene>
<keyword evidence="1" id="KW-1134">Transmembrane beta strand</keyword>
<feature type="domain" description="Polypeptide-transport-associated ShlB-type" evidence="5">
    <location>
        <begin position="130"/>
        <end position="184"/>
    </location>
</feature>
<dbReference type="AlphaFoldDB" id="A0A2I1RF81"/>
<evidence type="ECO:0008006" key="9">
    <source>
        <dbReference type="Google" id="ProtNLM"/>
    </source>
</evidence>
<organism evidence="7 8">
    <name type="scientific">Faucicola osloensis</name>
    <name type="common">Moraxella osloensis</name>
    <dbReference type="NCBI Taxonomy" id="34062"/>
    <lineage>
        <taxon>Bacteria</taxon>
        <taxon>Pseudomonadati</taxon>
        <taxon>Pseudomonadota</taxon>
        <taxon>Gammaproteobacteria</taxon>
        <taxon>Moraxellales</taxon>
        <taxon>Moraxellaceae</taxon>
        <taxon>Faucicola</taxon>
    </lineage>
</organism>
<dbReference type="EMBL" id="PKJS01000023">
    <property type="protein sequence ID" value="PKZ67779.1"/>
    <property type="molecule type" value="Genomic_DNA"/>
</dbReference>
<proteinExistence type="predicted"/>
<dbReference type="Proteomes" id="UP000234914">
    <property type="component" value="Unassembled WGS sequence"/>
</dbReference>
<protein>
    <recommendedName>
        <fullName evidence="9">ShlB/FhaC/HecB family hemolysin secretion/activation protein</fullName>
    </recommendedName>
</protein>
<sequence length="621" mass="68022">MSLIYTVSFPKCAVQSLPRLPKTIKMRPISLWLILPILAQSQAMALTPQQIADNQIQLQQQRDAARNQALIPKPSVNIDTRTLVKDNTAQVADSNSACFTINQIALTALDHKAYQDLHTFDFALLPVTQGNTRILGKCLGINEITSVVTQVQNRIIERGYATTRVVIGNQNLQSGTLLLTIIPGYIDQIKADTRQSRVPVYIDQTGLPANFTPALPLKSGDILNIRDLETGLENLKRVPTADADFSISPSSTSQAPGHSDVLIKYAQRRKARLGIGIDDSGSKATGKYQGNVTVSLDNVANLNDLLYVSYGRDLGNQINDQVPGDKGSDNYALGYVLPIDRWLLDANASHYTYNQTVAGANQDYQYRGKSDNLTVGSHYLAHRDANSKTWLNAGGFVKSQNNYIDDTEVDVQRRKIAGWTAGLTDERKLGDASLRTELTYQRGTGALDAIDPPERLFNEGTARTGIYKLSSSLTRPFRLTVANKPQQWVYSGSVKGQYAMDALVPSERMAIGGRYSVRGFDGERTLAGDHGVLARQDVSLYLANQPHAIYAGVDAGYVSMKNKDQNDLLLGHSLVGAAVGIKGQIAPLHASYDVFTGYPLKQPDGFGDKHWVSGFSLNFEF</sequence>
<dbReference type="PANTHER" id="PTHR34597:SF3">
    <property type="entry name" value="OUTER MEMBRANE TRANSPORTER CDIB"/>
    <property type="match status" value="1"/>
</dbReference>
<dbReference type="Pfam" id="PF03865">
    <property type="entry name" value="ShlB"/>
    <property type="match status" value="1"/>
</dbReference>
<feature type="domain" description="Haemolysin activator HlyB C-terminal" evidence="4">
    <location>
        <begin position="257"/>
        <end position="583"/>
    </location>
</feature>
<comment type="caution">
    <text evidence="7">The sequence shown here is derived from an EMBL/GenBank/DDBJ whole genome shotgun (WGS) entry which is preliminary data.</text>
</comment>
<dbReference type="GO" id="GO:0008320">
    <property type="term" value="F:protein transmembrane transporter activity"/>
    <property type="evidence" value="ECO:0007669"/>
    <property type="project" value="TreeGrafter"/>
</dbReference>
<dbReference type="GO" id="GO:0046819">
    <property type="term" value="P:protein secretion by the type V secretion system"/>
    <property type="evidence" value="ECO:0007669"/>
    <property type="project" value="TreeGrafter"/>
</dbReference>
<dbReference type="InterPro" id="IPR051544">
    <property type="entry name" value="TPS_OM_transporter"/>
</dbReference>
<dbReference type="InterPro" id="IPR035251">
    <property type="entry name" value="ShlB_POTRA"/>
</dbReference>
<evidence type="ECO:0000313" key="7">
    <source>
        <dbReference type="EMBL" id="PKZ67779.1"/>
    </source>
</evidence>
<evidence type="ECO:0000259" key="4">
    <source>
        <dbReference type="Pfam" id="PF03865"/>
    </source>
</evidence>
<dbReference type="Gene3D" id="3.10.20.310">
    <property type="entry name" value="membrane protein fhac"/>
    <property type="match status" value="1"/>
</dbReference>
<keyword evidence="2" id="KW-0812">Transmembrane</keyword>
<reference evidence="7 8" key="1">
    <citation type="submission" date="2017-12" db="EMBL/GenBank/DDBJ databases">
        <title>Phylogenetic diversity of female urinary microbiome.</title>
        <authorList>
            <person name="Thomas-White K."/>
            <person name="Wolfe A.J."/>
        </authorList>
    </citation>
    <scope>NUCLEOTIDE SEQUENCE [LARGE SCALE GENOMIC DNA]</scope>
    <source>
        <strain evidence="7 8">UMB0416</strain>
    </source>
</reference>
<dbReference type="Gene3D" id="2.40.160.50">
    <property type="entry name" value="membrane protein fhac: a member of the omp85/tpsb transporter family"/>
    <property type="match status" value="1"/>
</dbReference>
<accession>A0A2I1RF81</accession>
<dbReference type="PANTHER" id="PTHR34597">
    <property type="entry name" value="SLR1661 PROTEIN"/>
    <property type="match status" value="1"/>
</dbReference>
<name>A0A2I1RF81_FAUOS</name>
<evidence type="ECO:0000256" key="2">
    <source>
        <dbReference type="ARBA" id="ARBA00022692"/>
    </source>
</evidence>
<evidence type="ECO:0000259" key="6">
    <source>
        <dbReference type="Pfam" id="PF17287"/>
    </source>
</evidence>
<dbReference type="GO" id="GO:0098046">
    <property type="term" value="C:type V protein secretion system complex"/>
    <property type="evidence" value="ECO:0007669"/>
    <property type="project" value="TreeGrafter"/>
</dbReference>
<dbReference type="InterPro" id="IPR005565">
    <property type="entry name" value="Hemolysn_activator_HlyB_C"/>
</dbReference>
<dbReference type="Pfam" id="PF08479">
    <property type="entry name" value="POTRA_2"/>
    <property type="match status" value="1"/>
</dbReference>
<dbReference type="RefSeq" id="WP_101965193.1">
    <property type="nucleotide sequence ID" value="NZ_PKJS01000023.1"/>
</dbReference>
<keyword evidence="3" id="KW-0998">Cell outer membrane</keyword>
<keyword evidence="1" id="KW-0472">Membrane</keyword>
<evidence type="ECO:0000259" key="5">
    <source>
        <dbReference type="Pfam" id="PF08479"/>
    </source>
</evidence>